<keyword evidence="1" id="KW-0677">Repeat</keyword>
<feature type="signal peptide" evidence="6">
    <location>
        <begin position="1"/>
        <end position="29"/>
    </location>
</feature>
<evidence type="ECO:0000256" key="5">
    <source>
        <dbReference type="SAM" id="Phobius"/>
    </source>
</evidence>
<reference evidence="10" key="1">
    <citation type="submission" date="2025-08" db="UniProtKB">
        <authorList>
            <consortium name="RefSeq"/>
        </authorList>
    </citation>
    <scope>IDENTIFICATION</scope>
    <source>
        <tissue evidence="10">Gonads</tissue>
    </source>
</reference>
<evidence type="ECO:0000256" key="1">
    <source>
        <dbReference type="ARBA" id="ARBA00022737"/>
    </source>
</evidence>
<dbReference type="InParanoid" id="A0A1S3GZL9"/>
<dbReference type="InterPro" id="IPR035914">
    <property type="entry name" value="Sperma_CUB_dom_sf"/>
</dbReference>
<feature type="region of interest" description="Disordered" evidence="4">
    <location>
        <begin position="613"/>
        <end position="635"/>
    </location>
</feature>
<dbReference type="KEGG" id="lak:106150688"/>
<feature type="transmembrane region" description="Helical" evidence="5">
    <location>
        <begin position="678"/>
        <end position="702"/>
    </location>
</feature>
<dbReference type="AlphaFoldDB" id="A0A1S3GZL9"/>
<evidence type="ECO:0000256" key="3">
    <source>
        <dbReference type="PROSITE-ProRule" id="PRU00059"/>
    </source>
</evidence>
<dbReference type="PANTHER" id="PTHR24251:SF30">
    <property type="entry name" value="MEMBRANE FRIZZLED-RELATED PROTEIN"/>
    <property type="match status" value="1"/>
</dbReference>
<feature type="domain" description="Apple" evidence="8">
    <location>
        <begin position="24"/>
        <end position="121"/>
    </location>
</feature>
<keyword evidence="5" id="KW-1133">Transmembrane helix</keyword>
<dbReference type="PANTHER" id="PTHR24251">
    <property type="entry name" value="OVOCHYMASE-RELATED"/>
    <property type="match status" value="1"/>
</dbReference>
<keyword evidence="5" id="KW-0472">Membrane</keyword>
<feature type="region of interest" description="Disordered" evidence="4">
    <location>
        <begin position="709"/>
        <end position="797"/>
    </location>
</feature>
<dbReference type="PROSITE" id="PS50948">
    <property type="entry name" value="PAN"/>
    <property type="match status" value="2"/>
</dbReference>
<evidence type="ECO:0000259" key="7">
    <source>
        <dbReference type="PROSITE" id="PS01180"/>
    </source>
</evidence>
<keyword evidence="2" id="KW-1015">Disulfide bond</keyword>
<name>A0A1S3GZL9_LINAN</name>
<dbReference type="PROSITE" id="PS51257">
    <property type="entry name" value="PROKAR_LIPOPROTEIN"/>
    <property type="match status" value="1"/>
</dbReference>
<dbReference type="Pfam" id="PF00431">
    <property type="entry name" value="CUB"/>
    <property type="match status" value="2"/>
</dbReference>
<evidence type="ECO:0000256" key="4">
    <source>
        <dbReference type="SAM" id="MobiDB-lite"/>
    </source>
</evidence>
<dbReference type="PROSITE" id="PS01180">
    <property type="entry name" value="CUB"/>
    <property type="match status" value="2"/>
</dbReference>
<feature type="domain" description="Apple" evidence="8">
    <location>
        <begin position="122"/>
        <end position="199"/>
    </location>
</feature>
<dbReference type="SUPFAM" id="SSF49854">
    <property type="entry name" value="Spermadhesin, CUB domain"/>
    <property type="match status" value="2"/>
</dbReference>
<feature type="compositionally biased region" description="Basic and acidic residues" evidence="4">
    <location>
        <begin position="617"/>
        <end position="627"/>
    </location>
</feature>
<dbReference type="SMART" id="SM00473">
    <property type="entry name" value="PAN_AP"/>
    <property type="match status" value="4"/>
</dbReference>
<dbReference type="OrthoDB" id="10009301at2759"/>
<dbReference type="RefSeq" id="XP_013379122.1">
    <property type="nucleotide sequence ID" value="XM_013523668.1"/>
</dbReference>
<feature type="compositionally biased region" description="Basic and acidic residues" evidence="4">
    <location>
        <begin position="709"/>
        <end position="722"/>
    </location>
</feature>
<dbReference type="FunFam" id="2.60.120.290:FF:000013">
    <property type="entry name" value="Membrane frizzled-related protein"/>
    <property type="match status" value="1"/>
</dbReference>
<feature type="domain" description="CUB" evidence="7">
    <location>
        <begin position="373"/>
        <end position="488"/>
    </location>
</feature>
<sequence>MTEKTAKRFVLMVTTGLVAISCFCPRTQATLSSSNGPLKDTFRGLFFRIANEHLTVPSVKQLLNSSVEACAELCVKETEFECRSFELDNVHKTCHLHRKNHEDDGVRLEPGTGTDHYRTNYVKQFSRIVNHVITLRHNRKLPSITVEECARSCIYEMAFQCRGFDYDHENTICWLTELDAQSAGGLRQFNGVDCYEKIPVGIRSQFINYGSGRLRNLPGGNVYNQVRLGLSLEECAQLCNDETTFHCLSIDYQFSEHGCYMSEYIAANVYGLETGLVRGVMHFEKIETYLQFFYPTPYAVLLGNNHKKYSGVTPNYCARMCLQEDGFICRSFDYQIRDGTCLISAKTGSDIGGLYNQGMAQIHHFEMKPFLECGGELKETKGTIASPNWPRNYAPHQHCEWRVTVPEHKVVHFTFIHFDLGLQTSETCADHNDRLVFSEILQPGNQTQIYCTQPNTKKWISKTNVVNVTFTSDVVGDAPGFRLFYSAEWPCNAELRQDQGLFASPNFPENYMSSSRCSWHIRAPPRHQILFRIHYFHLEPHPRDICSNRFDYVAVYDGSSNSNKRLGIYCGARAPFSLMSTGSNLLVEFSSDPQGERKGFNATYHFISNYEIPDENPSTRKPSEKLPEVTQTTTKKPDESKIVIQFVPKDEKEIVNPPKSDAVSKTDSQIQEAGGGDMTWIIGVALVALLIAVVILIVVIIYRRRKLPKEPKDERRQTRNQDRYLYSGENVTLYRGDSESPYDAPADETAAMQPYGERNENIYESIPELDKKNSFNNPIYGKEKANMANGEPSKGSK</sequence>
<feature type="domain" description="CUB" evidence="7">
    <location>
        <begin position="491"/>
        <end position="607"/>
    </location>
</feature>
<dbReference type="InterPro" id="IPR003609">
    <property type="entry name" value="Pan_app"/>
</dbReference>
<evidence type="ECO:0000313" key="10">
    <source>
        <dbReference type="RefSeq" id="XP_013379122.1"/>
    </source>
</evidence>
<keyword evidence="9" id="KW-1185">Reference proteome</keyword>
<accession>A0A1S3GZL9</accession>
<dbReference type="Proteomes" id="UP000085678">
    <property type="component" value="Unplaced"/>
</dbReference>
<proteinExistence type="predicted"/>
<feature type="chain" id="PRO_5010215485" evidence="6">
    <location>
        <begin position="30"/>
        <end position="797"/>
    </location>
</feature>
<dbReference type="InterPro" id="IPR000859">
    <property type="entry name" value="CUB_dom"/>
</dbReference>
<keyword evidence="6" id="KW-0732">Signal</keyword>
<evidence type="ECO:0000256" key="6">
    <source>
        <dbReference type="SAM" id="SignalP"/>
    </source>
</evidence>
<dbReference type="GeneID" id="106150688"/>
<dbReference type="Pfam" id="PF00024">
    <property type="entry name" value="PAN_1"/>
    <property type="match status" value="4"/>
</dbReference>
<dbReference type="SMART" id="SM00042">
    <property type="entry name" value="CUB"/>
    <property type="match status" value="2"/>
</dbReference>
<organism evidence="9 10">
    <name type="scientific">Lingula anatina</name>
    <name type="common">Brachiopod</name>
    <name type="synonym">Lingula unguis</name>
    <dbReference type="NCBI Taxonomy" id="7574"/>
    <lineage>
        <taxon>Eukaryota</taxon>
        <taxon>Metazoa</taxon>
        <taxon>Spiralia</taxon>
        <taxon>Lophotrochozoa</taxon>
        <taxon>Brachiopoda</taxon>
        <taxon>Linguliformea</taxon>
        <taxon>Lingulata</taxon>
        <taxon>Lingulida</taxon>
        <taxon>Linguloidea</taxon>
        <taxon>Lingulidae</taxon>
        <taxon>Lingula</taxon>
    </lineage>
</organism>
<evidence type="ECO:0000313" key="9">
    <source>
        <dbReference type="Proteomes" id="UP000085678"/>
    </source>
</evidence>
<dbReference type="CDD" id="cd01099">
    <property type="entry name" value="PAN_AP_HGF"/>
    <property type="match status" value="3"/>
</dbReference>
<protein>
    <submittedName>
        <fullName evidence="10">Uncharacterized protein LOC106150688 isoform X1</fullName>
    </submittedName>
</protein>
<keyword evidence="5" id="KW-0812">Transmembrane</keyword>
<gene>
    <name evidence="10" type="primary">LOC106150688</name>
</gene>
<dbReference type="CDD" id="cd00041">
    <property type="entry name" value="CUB"/>
    <property type="match status" value="2"/>
</dbReference>
<evidence type="ECO:0000259" key="8">
    <source>
        <dbReference type="PROSITE" id="PS50948"/>
    </source>
</evidence>
<dbReference type="SUPFAM" id="SSF57414">
    <property type="entry name" value="Hairpin loop containing domain-like"/>
    <property type="match status" value="4"/>
</dbReference>
<comment type="caution">
    <text evidence="3">Lacks conserved residue(s) required for the propagation of feature annotation.</text>
</comment>
<dbReference type="Gene3D" id="3.50.4.10">
    <property type="entry name" value="Hepatocyte Growth Factor"/>
    <property type="match status" value="4"/>
</dbReference>
<dbReference type="Gene3D" id="2.60.120.290">
    <property type="entry name" value="Spermadhesin, CUB domain"/>
    <property type="match status" value="2"/>
</dbReference>
<evidence type="ECO:0000256" key="2">
    <source>
        <dbReference type="ARBA" id="ARBA00023157"/>
    </source>
</evidence>